<dbReference type="AlphaFoldDB" id="A0A8X6TGT3"/>
<reference evidence="1" key="1">
    <citation type="submission" date="2020-08" db="EMBL/GenBank/DDBJ databases">
        <title>Multicomponent nature underlies the extraordinary mechanical properties of spider dragline silk.</title>
        <authorList>
            <person name="Kono N."/>
            <person name="Nakamura H."/>
            <person name="Mori M."/>
            <person name="Yoshida Y."/>
            <person name="Ohtoshi R."/>
            <person name="Malay A.D."/>
            <person name="Moran D.A.P."/>
            <person name="Tomita M."/>
            <person name="Numata K."/>
            <person name="Arakawa K."/>
        </authorList>
    </citation>
    <scope>NUCLEOTIDE SEQUENCE</scope>
</reference>
<protein>
    <submittedName>
        <fullName evidence="1">Uncharacterized protein</fullName>
    </submittedName>
</protein>
<organism evidence="1 2">
    <name type="scientific">Nephila pilipes</name>
    <name type="common">Giant wood spider</name>
    <name type="synonym">Nephila maculata</name>
    <dbReference type="NCBI Taxonomy" id="299642"/>
    <lineage>
        <taxon>Eukaryota</taxon>
        <taxon>Metazoa</taxon>
        <taxon>Ecdysozoa</taxon>
        <taxon>Arthropoda</taxon>
        <taxon>Chelicerata</taxon>
        <taxon>Arachnida</taxon>
        <taxon>Araneae</taxon>
        <taxon>Araneomorphae</taxon>
        <taxon>Entelegynae</taxon>
        <taxon>Araneoidea</taxon>
        <taxon>Nephilidae</taxon>
        <taxon>Nephila</taxon>
    </lineage>
</organism>
<evidence type="ECO:0000313" key="2">
    <source>
        <dbReference type="Proteomes" id="UP000887013"/>
    </source>
</evidence>
<dbReference type="OrthoDB" id="10287863at2759"/>
<comment type="caution">
    <text evidence="1">The sequence shown here is derived from an EMBL/GenBank/DDBJ whole genome shotgun (WGS) entry which is preliminary data.</text>
</comment>
<sequence>MGCSVHPQRGEALVVPVFVCVLSHGRRHVGVGVAHGEGLRRHGRVAGSHGLVPAAHTVHGVWGWVLVTPRSHGGGWVDVAHHGAVAGGEHRGRCECLL</sequence>
<accession>A0A8X6TGT3</accession>
<dbReference type="Proteomes" id="UP000887013">
    <property type="component" value="Unassembled WGS sequence"/>
</dbReference>
<gene>
    <name evidence="1" type="ORF">NPIL_460951</name>
</gene>
<proteinExistence type="predicted"/>
<name>A0A8X6TGT3_NEPPI</name>
<evidence type="ECO:0000313" key="1">
    <source>
        <dbReference type="EMBL" id="GFT09343.1"/>
    </source>
</evidence>
<keyword evidence="2" id="KW-1185">Reference proteome</keyword>
<dbReference type="EMBL" id="BMAW01008619">
    <property type="protein sequence ID" value="GFT09343.1"/>
    <property type="molecule type" value="Genomic_DNA"/>
</dbReference>